<feature type="non-terminal residue" evidence="3">
    <location>
        <position position="1"/>
    </location>
</feature>
<dbReference type="Gene3D" id="1.25.40.10">
    <property type="entry name" value="Tetratricopeptide repeat domain"/>
    <property type="match status" value="1"/>
</dbReference>
<evidence type="ECO:0008006" key="4">
    <source>
        <dbReference type="Google" id="ProtNLM"/>
    </source>
</evidence>
<dbReference type="SUPFAM" id="SSF48452">
    <property type="entry name" value="TPR-like"/>
    <property type="match status" value="1"/>
</dbReference>
<feature type="transmembrane region" description="Helical" evidence="2">
    <location>
        <begin position="7"/>
        <end position="24"/>
    </location>
</feature>
<gene>
    <name evidence="3" type="ORF">METZ01_LOCUS116308</name>
</gene>
<accession>A0A381XFA8</accession>
<feature type="transmembrane region" description="Helical" evidence="2">
    <location>
        <begin position="114"/>
        <end position="133"/>
    </location>
</feature>
<dbReference type="AlphaFoldDB" id="A0A381XFA8"/>
<organism evidence="3">
    <name type="scientific">marine metagenome</name>
    <dbReference type="NCBI Taxonomy" id="408172"/>
    <lineage>
        <taxon>unclassified sequences</taxon>
        <taxon>metagenomes</taxon>
        <taxon>ecological metagenomes</taxon>
    </lineage>
</organism>
<keyword evidence="2" id="KW-0812">Transmembrane</keyword>
<reference evidence="3" key="1">
    <citation type="submission" date="2018-05" db="EMBL/GenBank/DDBJ databases">
        <authorList>
            <person name="Lanie J.A."/>
            <person name="Ng W.-L."/>
            <person name="Kazmierczak K.M."/>
            <person name="Andrzejewski T.M."/>
            <person name="Davidsen T.M."/>
            <person name="Wayne K.J."/>
            <person name="Tettelin H."/>
            <person name="Glass J.I."/>
            <person name="Rusch D."/>
            <person name="Podicherti R."/>
            <person name="Tsui H.-C.T."/>
            <person name="Winkler M.E."/>
        </authorList>
    </citation>
    <scope>NUCLEOTIDE SEQUENCE</scope>
</reference>
<dbReference type="EMBL" id="UINC01014981">
    <property type="protein sequence ID" value="SVA63454.1"/>
    <property type="molecule type" value="Genomic_DNA"/>
</dbReference>
<name>A0A381XFA8_9ZZZZ</name>
<evidence type="ECO:0000256" key="2">
    <source>
        <dbReference type="SAM" id="Phobius"/>
    </source>
</evidence>
<keyword evidence="2" id="KW-0472">Membrane</keyword>
<evidence type="ECO:0000256" key="1">
    <source>
        <dbReference type="SAM" id="MobiDB-lite"/>
    </source>
</evidence>
<feature type="compositionally biased region" description="Polar residues" evidence="1">
    <location>
        <begin position="94"/>
        <end position="105"/>
    </location>
</feature>
<evidence type="ECO:0000313" key="3">
    <source>
        <dbReference type="EMBL" id="SVA63454.1"/>
    </source>
</evidence>
<feature type="region of interest" description="Disordered" evidence="1">
    <location>
        <begin position="51"/>
        <end position="107"/>
    </location>
</feature>
<protein>
    <recommendedName>
        <fullName evidence="4">Outer membrane lipoprotein BamD-like domain-containing protein</fullName>
    </recommendedName>
</protein>
<sequence>VKLFSRLVLYPLCLYVAIWCWGGFRDAYESMQLDRFGVELDEGKEMSAVVGGGKVEESDEDSDPGVVNLTPTNAPQAKVEKTRPAKTESPRNLEGTNRVETSGQKGSAEKNGGMMVYFSGMLGALLVFALLVARDVSHLTGERVGGNYLTKSNKSRKADMYEEAESVWADGAYVDAIDSFREYLKIFPGEYHVHKRIAEIYEKDLGSFRAAALEYEEMLQMDIPSARWGWVAIHLCNLYSGKLDDSDRALALLKRVANECGDTTAGQKARDRLAKIAAA</sequence>
<feature type="compositionally biased region" description="Basic and acidic residues" evidence="1">
    <location>
        <begin position="78"/>
        <end position="91"/>
    </location>
</feature>
<proteinExistence type="predicted"/>
<keyword evidence="2" id="KW-1133">Transmembrane helix</keyword>
<dbReference type="InterPro" id="IPR011990">
    <property type="entry name" value="TPR-like_helical_dom_sf"/>
</dbReference>